<feature type="transmembrane region" description="Helical" evidence="2">
    <location>
        <begin position="141"/>
        <end position="166"/>
    </location>
</feature>
<dbReference type="VEuPathDB" id="FungiDB:I7I51_07115"/>
<dbReference type="GO" id="GO:0005886">
    <property type="term" value="C:plasma membrane"/>
    <property type="evidence" value="ECO:0007669"/>
    <property type="project" value="InterPro"/>
</dbReference>
<protein>
    <submittedName>
        <fullName evidence="3">Pheromone-regulated membrane protein</fullName>
    </submittedName>
</protein>
<feature type="compositionally biased region" description="Basic residues" evidence="1">
    <location>
        <begin position="27"/>
        <end position="39"/>
    </location>
</feature>
<evidence type="ECO:0000256" key="2">
    <source>
        <dbReference type="SAM" id="Phobius"/>
    </source>
</evidence>
<dbReference type="AlphaFoldDB" id="A0A8A1MI01"/>
<dbReference type="PANTHER" id="PTHR36424:SF1">
    <property type="entry name" value="LOW AFFINITY K(+) TRANSPORTER 1-RELATED"/>
    <property type="match status" value="1"/>
</dbReference>
<dbReference type="InterPro" id="IPR031606">
    <property type="entry name" value="Kch1/2"/>
</dbReference>
<dbReference type="GO" id="GO:0015079">
    <property type="term" value="F:potassium ion transmembrane transporter activity"/>
    <property type="evidence" value="ECO:0007669"/>
    <property type="project" value="InterPro"/>
</dbReference>
<dbReference type="PANTHER" id="PTHR36424">
    <property type="entry name" value="PHEROMONE-REGULATED MEMBRANE PROTEIN 6"/>
    <property type="match status" value="1"/>
</dbReference>
<name>A0A8A1MI01_AJECA</name>
<feature type="transmembrane region" description="Helical" evidence="2">
    <location>
        <begin position="333"/>
        <end position="360"/>
    </location>
</feature>
<evidence type="ECO:0000256" key="1">
    <source>
        <dbReference type="SAM" id="MobiDB-lite"/>
    </source>
</evidence>
<evidence type="ECO:0000313" key="3">
    <source>
        <dbReference type="EMBL" id="QSS66258.1"/>
    </source>
</evidence>
<feature type="region of interest" description="Disordered" evidence="1">
    <location>
        <begin position="27"/>
        <end position="47"/>
    </location>
</feature>
<dbReference type="Pfam" id="PF16944">
    <property type="entry name" value="KCH"/>
    <property type="match status" value="1"/>
</dbReference>
<reference evidence="3" key="1">
    <citation type="submission" date="2021-01" db="EMBL/GenBank/DDBJ databases">
        <title>Chromosome-level genome assembly of a human fungal pathogen reveals clustering of transcriptionally co-regulated genes.</title>
        <authorList>
            <person name="Voorhies M."/>
            <person name="Cohen S."/>
            <person name="Shea T.P."/>
            <person name="Petrus S."/>
            <person name="Munoz J.F."/>
            <person name="Poplawski S."/>
            <person name="Goldman W.E."/>
            <person name="Michael T."/>
            <person name="Cuomo C.A."/>
            <person name="Sil A."/>
            <person name="Beyhan S."/>
        </authorList>
    </citation>
    <scope>NUCLEOTIDE SEQUENCE</scope>
    <source>
        <strain evidence="3">WU24</strain>
    </source>
</reference>
<dbReference type="OrthoDB" id="2128042at2759"/>
<proteinExistence type="predicted"/>
<keyword evidence="2" id="KW-1133">Transmembrane helix</keyword>
<feature type="compositionally biased region" description="Pro residues" evidence="1">
    <location>
        <begin position="632"/>
        <end position="650"/>
    </location>
</feature>
<feature type="compositionally biased region" description="Polar residues" evidence="1">
    <location>
        <begin position="663"/>
        <end position="685"/>
    </location>
</feature>
<feature type="region of interest" description="Disordered" evidence="1">
    <location>
        <begin position="561"/>
        <end position="706"/>
    </location>
</feature>
<keyword evidence="2" id="KW-0812">Transmembrane</keyword>
<feature type="compositionally biased region" description="Polar residues" evidence="1">
    <location>
        <begin position="485"/>
        <end position="504"/>
    </location>
</feature>
<accession>A0A8A1MI01</accession>
<organism evidence="3 4">
    <name type="scientific">Ajellomyces capsulatus</name>
    <name type="common">Darling's disease fungus</name>
    <name type="synonym">Histoplasma capsulatum</name>
    <dbReference type="NCBI Taxonomy" id="5037"/>
    <lineage>
        <taxon>Eukaryota</taxon>
        <taxon>Fungi</taxon>
        <taxon>Dikarya</taxon>
        <taxon>Ascomycota</taxon>
        <taxon>Pezizomycotina</taxon>
        <taxon>Eurotiomycetes</taxon>
        <taxon>Eurotiomycetidae</taxon>
        <taxon>Onygenales</taxon>
        <taxon>Ajellomycetaceae</taxon>
        <taxon>Histoplasma</taxon>
    </lineage>
</organism>
<keyword evidence="2" id="KW-0472">Membrane</keyword>
<feature type="region of interest" description="Disordered" evidence="1">
    <location>
        <begin position="402"/>
        <end position="514"/>
    </location>
</feature>
<feature type="transmembrane region" description="Helical" evidence="2">
    <location>
        <begin position="186"/>
        <end position="204"/>
    </location>
</feature>
<sequence length="706" mass="79284">MPPVLAPRPRRPRSVTLDSIPPQQIIHHHHHHHHHHRSTGRQSPIHSFIPHPPRANHFLSFVDAVPPLLSDSLHRLTPPPPPPLDDLSRPVRSRNSESLWTMGCCTGRKEEYWGHMRAEQKWEYINLQDFKSKTCFAQFSYFILWISVFISTAVYGVDSFTAVNLIAFNRWSTEAQQLIPRNISKWIFAGCIMLSFVFLIYRWIRAVRVLRQGGVAQSYLDPLAARVQSIRIGEKGQGWRRFLVFYELTKSKKGADYVALFTYFNFESWMRTVFAEGPRQFINGTILYSVMESDLILQGKHAAPEGTSPISQFFSNVGALAEKDKRQAVILSAMLFTLVIWVFSILSLFVSCILYLLFLWHHIPSEDGSLTAYCRRKINRRFERIVKEKVDKVLAKDVVLQDRGPSDPELGTNSIKRQPTLPAFHKPTSDNFPEMPPPLSRQTTVSTLPPYSNSSTRSPGPQRQPTLPSLRQDNSDGIPEMPGLSRQNTQYSSSMTPGPTSRRQPSLPDFNWSAYDDMAMDSNNHGSRVSDDNVPLVNNAAGFSFANQHDDRGPPVLPPIERQGTPPSLMVGPRLHDRPSPLSDQEFSFPPPMPAIGGRASPVNRSQMSPPPPRTYSPLLTPASNRGYQGFPAPPGPLTPAPRTPIPQPPTRGMTPGLPPVRNFTSPAISSPSNEYNNRSATPNSRPRPPRSGTAPPQHPSPYGEF</sequence>
<dbReference type="Proteomes" id="UP000663671">
    <property type="component" value="Chromosome 3"/>
</dbReference>
<gene>
    <name evidence="3" type="primary">PRM6</name>
    <name evidence="3" type="ORF">I7I51_07115</name>
</gene>
<dbReference type="EMBL" id="CP069115">
    <property type="protein sequence ID" value="QSS66258.1"/>
    <property type="molecule type" value="Genomic_DNA"/>
</dbReference>
<evidence type="ECO:0000313" key="4">
    <source>
        <dbReference type="Proteomes" id="UP000663671"/>
    </source>
</evidence>
<feature type="compositionally biased region" description="Polar residues" evidence="1">
    <location>
        <begin position="440"/>
        <end position="472"/>
    </location>
</feature>